<comment type="subunit">
    <text evidence="10">Forms a ring-shaped head-to-tail homodimer around DNA.</text>
</comment>
<keyword evidence="6 10" id="KW-0548">Nucleotidyltransferase</keyword>
<dbReference type="InterPro" id="IPR001001">
    <property type="entry name" value="DNA_polIII_beta"/>
</dbReference>
<sequence length="389" mass="41341">MSAKRKEKATPPAVFTAEAATADLLRAVSKVAAVVEPRNTIPILNFVEIAVDFSTIAVSGTDLDMEVRVEIEGSGEGALCLPAFRLRDFLQAASHVERVSLTINETGVVEVTAGDFSATMFPLPAADFPRLQIGSKAWDANLAEGVVQFLFGGVTHAISREETRYYLNGVCLEVKDGTLIAVATDGHRLAKRETNLGSGATDQPSVIVPRKAVALSLGYAGKGEASFAIHKTADDKRTGYAEITANGVRVRTKLIDGTYPDWRHVVPVPSNTVIEIDTKALRRALRATATSSEGRRVRATKIEVAADSATLSSQCPGLGEARVRVACEAGGPIPIVGINGRYLDNAAAELERVGSKTVRIHVTDPASPIRIVPDAAIPGVLNVIMPMRI</sequence>
<name>A0A849IFU5_9HYPH</name>
<dbReference type="SMART" id="SM00480">
    <property type="entry name" value="POL3Bc"/>
    <property type="match status" value="1"/>
</dbReference>
<dbReference type="RefSeq" id="WP_171220534.1">
    <property type="nucleotide sequence ID" value="NZ_JABEPP010000007.1"/>
</dbReference>
<evidence type="ECO:0000259" key="13">
    <source>
        <dbReference type="Pfam" id="PF02768"/>
    </source>
</evidence>
<proteinExistence type="inferred from homology"/>
<evidence type="ECO:0000256" key="3">
    <source>
        <dbReference type="ARBA" id="ARBA00021035"/>
    </source>
</evidence>
<keyword evidence="7 10" id="KW-0235">DNA replication</keyword>
<dbReference type="GO" id="GO:0009360">
    <property type="term" value="C:DNA polymerase III complex"/>
    <property type="evidence" value="ECO:0007669"/>
    <property type="project" value="InterPro"/>
</dbReference>
<evidence type="ECO:0000313" key="14">
    <source>
        <dbReference type="EMBL" id="NNM75030.1"/>
    </source>
</evidence>
<dbReference type="GO" id="GO:0005737">
    <property type="term" value="C:cytoplasm"/>
    <property type="evidence" value="ECO:0007669"/>
    <property type="project" value="UniProtKB-SubCell"/>
</dbReference>
<dbReference type="PANTHER" id="PTHR30478">
    <property type="entry name" value="DNA POLYMERASE III SUBUNIT BETA"/>
    <property type="match status" value="1"/>
</dbReference>
<accession>A0A849IFU5</accession>
<evidence type="ECO:0000256" key="4">
    <source>
        <dbReference type="ARBA" id="ARBA00022490"/>
    </source>
</evidence>
<keyword evidence="9" id="KW-0238">DNA-binding</keyword>
<evidence type="ECO:0000256" key="10">
    <source>
        <dbReference type="PIRNR" id="PIRNR000804"/>
    </source>
</evidence>
<reference evidence="14 15" key="1">
    <citation type="submission" date="2020-04" db="EMBL/GenBank/DDBJ databases">
        <title>Enterovirga sp. isolate from soil.</title>
        <authorList>
            <person name="Chea S."/>
            <person name="Kim D.-U."/>
        </authorList>
    </citation>
    <scope>NUCLEOTIDE SEQUENCE [LARGE SCALE GENOMIC DNA]</scope>
    <source>
        <strain evidence="14 15">DB1703</strain>
    </source>
</reference>
<feature type="domain" description="DNA polymerase III beta sliding clamp central" evidence="12">
    <location>
        <begin position="151"/>
        <end position="261"/>
    </location>
</feature>
<evidence type="ECO:0000259" key="12">
    <source>
        <dbReference type="Pfam" id="PF02767"/>
    </source>
</evidence>
<feature type="domain" description="DNA polymerase III beta sliding clamp C-terminal" evidence="13">
    <location>
        <begin position="264"/>
        <end position="388"/>
    </location>
</feature>
<feature type="domain" description="DNA polymerase III beta sliding clamp N-terminal" evidence="11">
    <location>
        <begin position="21"/>
        <end position="131"/>
    </location>
</feature>
<comment type="subcellular location">
    <subcellularLocation>
        <location evidence="1 10">Cytoplasm</location>
    </subcellularLocation>
</comment>
<evidence type="ECO:0000259" key="11">
    <source>
        <dbReference type="Pfam" id="PF00712"/>
    </source>
</evidence>
<dbReference type="GO" id="GO:0003887">
    <property type="term" value="F:DNA-directed DNA polymerase activity"/>
    <property type="evidence" value="ECO:0007669"/>
    <property type="project" value="UniProtKB-UniRule"/>
</dbReference>
<dbReference type="InterPro" id="IPR022635">
    <property type="entry name" value="DNA_polIII_beta_C"/>
</dbReference>
<dbReference type="CDD" id="cd00140">
    <property type="entry name" value="beta_clamp"/>
    <property type="match status" value="1"/>
</dbReference>
<dbReference type="InterPro" id="IPR046938">
    <property type="entry name" value="DNA_clamp_sf"/>
</dbReference>
<keyword evidence="4 10" id="KW-0963">Cytoplasm</keyword>
<evidence type="ECO:0000256" key="2">
    <source>
        <dbReference type="ARBA" id="ARBA00010752"/>
    </source>
</evidence>
<evidence type="ECO:0000256" key="7">
    <source>
        <dbReference type="ARBA" id="ARBA00022705"/>
    </source>
</evidence>
<dbReference type="GO" id="GO:0006271">
    <property type="term" value="P:DNA strand elongation involved in DNA replication"/>
    <property type="evidence" value="ECO:0007669"/>
    <property type="project" value="TreeGrafter"/>
</dbReference>
<evidence type="ECO:0000256" key="1">
    <source>
        <dbReference type="ARBA" id="ARBA00004496"/>
    </source>
</evidence>
<dbReference type="PIRSF" id="PIRSF000804">
    <property type="entry name" value="DNA_pol_III_b"/>
    <property type="match status" value="1"/>
</dbReference>
<dbReference type="NCBIfam" id="TIGR00663">
    <property type="entry name" value="dnan"/>
    <property type="match status" value="1"/>
</dbReference>
<dbReference type="GO" id="GO:0008408">
    <property type="term" value="F:3'-5' exonuclease activity"/>
    <property type="evidence" value="ECO:0007669"/>
    <property type="project" value="InterPro"/>
</dbReference>
<gene>
    <name evidence="14" type="primary">dnaN</name>
    <name evidence="14" type="ORF">HJG44_21955</name>
</gene>
<evidence type="ECO:0000256" key="5">
    <source>
        <dbReference type="ARBA" id="ARBA00022679"/>
    </source>
</evidence>
<dbReference type="InterPro" id="IPR022637">
    <property type="entry name" value="DNA_polIII_beta_cen"/>
</dbReference>
<dbReference type="Gene3D" id="3.70.10.10">
    <property type="match status" value="1"/>
</dbReference>
<dbReference type="AlphaFoldDB" id="A0A849IFU5"/>
<dbReference type="Pfam" id="PF00712">
    <property type="entry name" value="DNA_pol3_beta"/>
    <property type="match status" value="1"/>
</dbReference>
<dbReference type="Proteomes" id="UP000564885">
    <property type="component" value="Unassembled WGS sequence"/>
</dbReference>
<evidence type="ECO:0000256" key="6">
    <source>
        <dbReference type="ARBA" id="ARBA00022695"/>
    </source>
</evidence>
<comment type="similarity">
    <text evidence="2 10">Belongs to the beta sliding clamp family.</text>
</comment>
<dbReference type="EMBL" id="JABEPP010000007">
    <property type="protein sequence ID" value="NNM75030.1"/>
    <property type="molecule type" value="Genomic_DNA"/>
</dbReference>
<dbReference type="Pfam" id="PF02767">
    <property type="entry name" value="DNA_pol3_beta_2"/>
    <property type="match status" value="1"/>
</dbReference>
<protein>
    <recommendedName>
        <fullName evidence="3 10">Beta sliding clamp</fullName>
    </recommendedName>
</protein>
<keyword evidence="8 10" id="KW-0239">DNA-directed DNA polymerase</keyword>
<evidence type="ECO:0000313" key="15">
    <source>
        <dbReference type="Proteomes" id="UP000564885"/>
    </source>
</evidence>
<comment type="function">
    <text evidence="10">Confers DNA tethering and processivity to DNA polymerases and other proteins. Acts as a clamp, forming a ring around DNA (a reaction catalyzed by the clamp-loading complex) which diffuses in an ATP-independent manner freely and bidirectionally along dsDNA. Initially characterized for its ability to contact the catalytic subunit of DNA polymerase III (Pol III), a complex, multichain enzyme responsible for most of the replicative synthesis in bacteria; Pol III exhibits 3'-5' exonuclease proofreading activity. The beta chain is required for initiation of replication as well as for processivity of DNA replication.</text>
</comment>
<evidence type="ECO:0000256" key="8">
    <source>
        <dbReference type="ARBA" id="ARBA00022932"/>
    </source>
</evidence>
<dbReference type="SUPFAM" id="SSF55979">
    <property type="entry name" value="DNA clamp"/>
    <property type="match status" value="3"/>
</dbReference>
<dbReference type="Pfam" id="PF02768">
    <property type="entry name" value="DNA_pol3_beta_3"/>
    <property type="match status" value="1"/>
</dbReference>
<dbReference type="Gene3D" id="3.10.150.10">
    <property type="entry name" value="DNA Polymerase III, subunit A, domain 2"/>
    <property type="match status" value="1"/>
</dbReference>
<comment type="caution">
    <text evidence="14">The sequence shown here is derived from an EMBL/GenBank/DDBJ whole genome shotgun (WGS) entry which is preliminary data.</text>
</comment>
<dbReference type="GO" id="GO:0003677">
    <property type="term" value="F:DNA binding"/>
    <property type="evidence" value="ECO:0007669"/>
    <property type="project" value="UniProtKB-UniRule"/>
</dbReference>
<evidence type="ECO:0000256" key="9">
    <source>
        <dbReference type="ARBA" id="ARBA00023125"/>
    </source>
</evidence>
<keyword evidence="15" id="KW-1185">Reference proteome</keyword>
<dbReference type="PANTHER" id="PTHR30478:SF0">
    <property type="entry name" value="BETA SLIDING CLAMP"/>
    <property type="match status" value="1"/>
</dbReference>
<organism evidence="14 15">
    <name type="scientific">Enterovirga aerilata</name>
    <dbReference type="NCBI Taxonomy" id="2730920"/>
    <lineage>
        <taxon>Bacteria</taxon>
        <taxon>Pseudomonadati</taxon>
        <taxon>Pseudomonadota</taxon>
        <taxon>Alphaproteobacteria</taxon>
        <taxon>Hyphomicrobiales</taxon>
        <taxon>Methylobacteriaceae</taxon>
        <taxon>Enterovirga</taxon>
    </lineage>
</organism>
<keyword evidence="5 10" id="KW-0808">Transferase</keyword>
<dbReference type="InterPro" id="IPR022634">
    <property type="entry name" value="DNA_polIII_beta_N"/>
</dbReference>